<evidence type="ECO:0000256" key="21">
    <source>
        <dbReference type="SAM" id="MobiDB-lite"/>
    </source>
</evidence>
<evidence type="ECO:0000256" key="13">
    <source>
        <dbReference type="ARBA" id="ARBA00022895"/>
    </source>
</evidence>
<evidence type="ECO:0000256" key="16">
    <source>
        <dbReference type="ARBA" id="ARBA00023204"/>
    </source>
</evidence>
<dbReference type="GO" id="GO:0000781">
    <property type="term" value="C:chromosome, telomeric region"/>
    <property type="evidence" value="ECO:0007669"/>
    <property type="project" value="UniProtKB-SubCell"/>
</dbReference>
<evidence type="ECO:0000256" key="12">
    <source>
        <dbReference type="ARBA" id="ARBA00022840"/>
    </source>
</evidence>
<dbReference type="PIRSF" id="PIRSF016570">
    <property type="entry name" value="Ku80"/>
    <property type="match status" value="1"/>
</dbReference>
<dbReference type="OrthoDB" id="30826at2759"/>
<keyword evidence="7" id="KW-0158">Chromosome</keyword>
<feature type="region of interest" description="Disordered" evidence="21">
    <location>
        <begin position="265"/>
        <end position="310"/>
    </location>
</feature>
<dbReference type="Gene3D" id="2.40.290.10">
    <property type="match status" value="1"/>
</dbReference>
<evidence type="ECO:0000256" key="4">
    <source>
        <dbReference type="ARBA" id="ARBA00011584"/>
    </source>
</evidence>
<comment type="catalytic activity">
    <reaction evidence="20">
        <text>ATP + H2O = ADP + phosphate + H(+)</text>
        <dbReference type="Rhea" id="RHEA:13065"/>
        <dbReference type="ChEBI" id="CHEBI:15377"/>
        <dbReference type="ChEBI" id="CHEBI:15378"/>
        <dbReference type="ChEBI" id="CHEBI:30616"/>
        <dbReference type="ChEBI" id="CHEBI:43474"/>
        <dbReference type="ChEBI" id="CHEBI:456216"/>
        <dbReference type="EC" id="3.6.4.12"/>
    </reaction>
</comment>
<dbReference type="InterPro" id="IPR014893">
    <property type="entry name" value="Ku_PK_bind"/>
</dbReference>
<dbReference type="GO" id="GO:0016787">
    <property type="term" value="F:hydrolase activity"/>
    <property type="evidence" value="ECO:0007669"/>
    <property type="project" value="UniProtKB-KW"/>
</dbReference>
<dbReference type="EMBL" id="CAJVPG010000011">
    <property type="protein sequence ID" value="CAG8228075.1"/>
    <property type="molecule type" value="Genomic_DNA"/>
</dbReference>
<evidence type="ECO:0000256" key="15">
    <source>
        <dbReference type="ARBA" id="ARBA00023172"/>
    </source>
</evidence>
<dbReference type="InterPro" id="IPR016194">
    <property type="entry name" value="SPOC-like_C_dom_sf"/>
</dbReference>
<keyword evidence="11" id="KW-0347">Helicase</keyword>
<evidence type="ECO:0000256" key="8">
    <source>
        <dbReference type="ARBA" id="ARBA00022741"/>
    </source>
</evidence>
<dbReference type="InterPro" id="IPR036494">
    <property type="entry name" value="Ku_C_sf"/>
</dbReference>
<dbReference type="Gene3D" id="3.40.50.410">
    <property type="entry name" value="von Willebrand factor, type A domain"/>
    <property type="match status" value="1"/>
</dbReference>
<evidence type="ECO:0000256" key="9">
    <source>
        <dbReference type="ARBA" id="ARBA00022763"/>
    </source>
</evidence>
<keyword evidence="16" id="KW-0234">DNA repair</keyword>
<evidence type="ECO:0000313" key="24">
    <source>
        <dbReference type="Proteomes" id="UP001152649"/>
    </source>
</evidence>
<evidence type="ECO:0000256" key="18">
    <source>
        <dbReference type="ARBA" id="ARBA00024890"/>
    </source>
</evidence>
<feature type="compositionally biased region" description="Polar residues" evidence="21">
    <location>
        <begin position="275"/>
        <end position="300"/>
    </location>
</feature>
<reference evidence="23" key="1">
    <citation type="submission" date="2021-07" db="EMBL/GenBank/DDBJ databases">
        <authorList>
            <person name="Branca A.L. A."/>
        </authorList>
    </citation>
    <scope>NUCLEOTIDE SEQUENCE</scope>
</reference>
<evidence type="ECO:0000256" key="5">
    <source>
        <dbReference type="ARBA" id="ARBA00012551"/>
    </source>
</evidence>
<evidence type="ECO:0000259" key="22">
    <source>
        <dbReference type="PROSITE" id="PS50234"/>
    </source>
</evidence>
<dbReference type="Pfam" id="PF03731">
    <property type="entry name" value="Ku_N"/>
    <property type="match status" value="1"/>
</dbReference>
<protein>
    <recommendedName>
        <fullName evidence="6">ATP-dependent DNA helicase II subunit 2</fullName>
        <ecNumber evidence="5">3.6.4.12</ecNumber>
    </recommendedName>
    <alternativeName>
        <fullName evidence="19">ATP-dependent DNA helicase II subunit Ku80</fullName>
    </alternativeName>
</protein>
<keyword evidence="8" id="KW-0547">Nucleotide-binding</keyword>
<dbReference type="Gene3D" id="1.10.1600.10">
    <property type="match status" value="1"/>
</dbReference>
<accession>A0A9W4N224</accession>
<dbReference type="GO" id="GO:0006310">
    <property type="term" value="P:DNA recombination"/>
    <property type="evidence" value="ECO:0007669"/>
    <property type="project" value="UniProtKB-KW"/>
</dbReference>
<evidence type="ECO:0000256" key="7">
    <source>
        <dbReference type="ARBA" id="ARBA00022454"/>
    </source>
</evidence>
<comment type="subunit">
    <text evidence="4">Heterodimer of Ku70 and Ku80.</text>
</comment>
<evidence type="ECO:0000256" key="3">
    <source>
        <dbReference type="ARBA" id="ARBA00007726"/>
    </source>
</evidence>
<dbReference type="CDD" id="cd00873">
    <property type="entry name" value="KU80"/>
    <property type="match status" value="1"/>
</dbReference>
<dbReference type="FunFam" id="3.40.50.410:FF:000073">
    <property type="entry name" value="ATP-dependent DNA helicase II subunit 2"/>
    <property type="match status" value="1"/>
</dbReference>
<feature type="domain" description="VWFA" evidence="22">
    <location>
        <begin position="6"/>
        <end position="211"/>
    </location>
</feature>
<evidence type="ECO:0000256" key="6">
    <source>
        <dbReference type="ARBA" id="ARBA00021792"/>
    </source>
</evidence>
<comment type="function">
    <text evidence="18">Single-stranded DNA-dependent ATP-dependent helicase. Involved in non-homologous end joining (NHEJ) DNA double strand break repair. DNA-binding is sequence-independent but has a high affinity to nicks in double-stranded DNA and to the ends of duplex DNA. Binds to naturally occurring chromosomal ends, and therefore provides chromosomal end protection. Required also for telomere recombination to repair telomeric ends in the absence of telomerase. KU70, of the KU70/KU80 heterodimer, binds to the stem loop of TLC1, the RNA component of telomerase. Involved in telomere maintenance. Interacts with telomeric repeats and subtelomeric sequences thereby controlling telomere length and protecting against subtelomeric rearrangement. Maintains telomeric chromatin, which is involved in silencing the expression of genes located at the telomere. Required for mating-type switching.</text>
</comment>
<evidence type="ECO:0000256" key="2">
    <source>
        <dbReference type="ARBA" id="ARBA00004574"/>
    </source>
</evidence>
<evidence type="ECO:0000256" key="20">
    <source>
        <dbReference type="ARBA" id="ARBA00047995"/>
    </source>
</evidence>
<dbReference type="GO" id="GO:0000723">
    <property type="term" value="P:telomere maintenance"/>
    <property type="evidence" value="ECO:0007669"/>
    <property type="project" value="InterPro"/>
</dbReference>
<dbReference type="Pfam" id="PF08785">
    <property type="entry name" value="Ku_PK_bind"/>
    <property type="match status" value="1"/>
</dbReference>
<comment type="similarity">
    <text evidence="3">Belongs to the ku80 family.</text>
</comment>
<evidence type="ECO:0000256" key="19">
    <source>
        <dbReference type="ARBA" id="ARBA00031847"/>
    </source>
</evidence>
<evidence type="ECO:0000256" key="11">
    <source>
        <dbReference type="ARBA" id="ARBA00022806"/>
    </source>
</evidence>
<dbReference type="GO" id="GO:0005524">
    <property type="term" value="F:ATP binding"/>
    <property type="evidence" value="ECO:0007669"/>
    <property type="project" value="UniProtKB-KW"/>
</dbReference>
<dbReference type="InterPro" id="IPR006164">
    <property type="entry name" value="DNA_bd_Ku70/Ku80"/>
</dbReference>
<evidence type="ECO:0000256" key="17">
    <source>
        <dbReference type="ARBA" id="ARBA00023242"/>
    </source>
</evidence>
<keyword evidence="13" id="KW-0779">Telomere</keyword>
<dbReference type="InterPro" id="IPR005161">
    <property type="entry name" value="Ku_N"/>
</dbReference>
<dbReference type="PANTHER" id="PTHR12604:SF4">
    <property type="entry name" value="X-RAY REPAIR CROSS-COMPLEMENTING PROTEIN 5"/>
    <property type="match status" value="1"/>
</dbReference>
<dbReference type="Pfam" id="PF02735">
    <property type="entry name" value="Ku"/>
    <property type="match status" value="1"/>
</dbReference>
<dbReference type="SMART" id="SM00559">
    <property type="entry name" value="Ku78"/>
    <property type="match status" value="1"/>
</dbReference>
<dbReference type="AlphaFoldDB" id="A0A9W4N224"/>
<dbReference type="GO" id="GO:0043564">
    <property type="term" value="C:Ku70:Ku80 complex"/>
    <property type="evidence" value="ECO:0007669"/>
    <property type="project" value="InterPro"/>
</dbReference>
<evidence type="ECO:0000256" key="1">
    <source>
        <dbReference type="ARBA" id="ARBA00004123"/>
    </source>
</evidence>
<dbReference type="EC" id="3.6.4.12" evidence="5"/>
<organism evidence="23 24">
    <name type="scientific">Penicillium salamii</name>
    <dbReference type="NCBI Taxonomy" id="1612424"/>
    <lineage>
        <taxon>Eukaryota</taxon>
        <taxon>Fungi</taxon>
        <taxon>Dikarya</taxon>
        <taxon>Ascomycota</taxon>
        <taxon>Pezizomycotina</taxon>
        <taxon>Eurotiomycetes</taxon>
        <taxon>Eurotiomycetidae</taxon>
        <taxon>Eurotiales</taxon>
        <taxon>Aspergillaceae</taxon>
        <taxon>Penicillium</taxon>
    </lineage>
</organism>
<dbReference type="GO" id="GO:0006303">
    <property type="term" value="P:double-strand break repair via nonhomologous end joining"/>
    <property type="evidence" value="ECO:0007669"/>
    <property type="project" value="InterPro"/>
</dbReference>
<keyword evidence="14" id="KW-0238">DNA-binding</keyword>
<dbReference type="FunFam" id="2.40.290.10:FF:000008">
    <property type="entry name" value="ATP-dependent DNA helicase II subunit 2"/>
    <property type="match status" value="1"/>
</dbReference>
<dbReference type="FunFam" id="1.25.40.240:FF:000002">
    <property type="entry name" value="ATP-dependent DNA helicase II subunit 2"/>
    <property type="match status" value="1"/>
</dbReference>
<dbReference type="PANTHER" id="PTHR12604">
    <property type="entry name" value="KU AUTOANTIGEN DNA HELICASE"/>
    <property type="match status" value="1"/>
</dbReference>
<evidence type="ECO:0000256" key="10">
    <source>
        <dbReference type="ARBA" id="ARBA00022801"/>
    </source>
</evidence>
<comment type="subcellular location">
    <subcellularLocation>
        <location evidence="2">Chromosome</location>
        <location evidence="2">Telomere</location>
    </subcellularLocation>
    <subcellularLocation>
        <location evidence="1">Nucleus</location>
    </subcellularLocation>
</comment>
<keyword evidence="12" id="KW-0067">ATP-binding</keyword>
<evidence type="ECO:0000256" key="14">
    <source>
        <dbReference type="ARBA" id="ARBA00023125"/>
    </source>
</evidence>
<dbReference type="InterPro" id="IPR002035">
    <property type="entry name" value="VWF_A"/>
</dbReference>
<gene>
    <name evidence="23" type="ORF">PSALAMII_LOCUS209</name>
</gene>
<proteinExistence type="inferred from homology"/>
<dbReference type="InterPro" id="IPR036465">
    <property type="entry name" value="vWFA_dom_sf"/>
</dbReference>
<name>A0A9W4N224_9EURO</name>
<dbReference type="GO" id="GO:0003690">
    <property type="term" value="F:double-stranded DNA binding"/>
    <property type="evidence" value="ECO:0007669"/>
    <property type="project" value="TreeGrafter"/>
</dbReference>
<keyword evidence="9" id="KW-0227">DNA damage</keyword>
<dbReference type="SUPFAM" id="SSF100939">
    <property type="entry name" value="SPOC domain-like"/>
    <property type="match status" value="1"/>
</dbReference>
<dbReference type="Proteomes" id="UP001152649">
    <property type="component" value="Unassembled WGS sequence"/>
</dbReference>
<keyword evidence="10" id="KW-0378">Hydrolase</keyword>
<comment type="caution">
    <text evidence="23">The sequence shown here is derived from an EMBL/GenBank/DDBJ whole genome shotgun (WGS) entry which is preliminary data.</text>
</comment>
<keyword evidence="24" id="KW-1185">Reference proteome</keyword>
<dbReference type="SUPFAM" id="SSF101420">
    <property type="entry name" value="C-terminal domain of Ku80"/>
    <property type="match status" value="1"/>
</dbReference>
<dbReference type="SUPFAM" id="SSF53300">
    <property type="entry name" value="vWA-like"/>
    <property type="match status" value="1"/>
</dbReference>
<dbReference type="FunFam" id="1.10.1600.10:FF:000002">
    <property type="entry name" value="X-ray repair cross-complementing protein 5"/>
    <property type="match status" value="1"/>
</dbReference>
<dbReference type="GO" id="GO:0003684">
    <property type="term" value="F:damaged DNA binding"/>
    <property type="evidence" value="ECO:0007669"/>
    <property type="project" value="InterPro"/>
</dbReference>
<dbReference type="GO" id="GO:0042162">
    <property type="term" value="F:telomeric DNA binding"/>
    <property type="evidence" value="ECO:0007669"/>
    <property type="project" value="InterPro"/>
</dbReference>
<dbReference type="InterPro" id="IPR024193">
    <property type="entry name" value="Ku80"/>
</dbReference>
<dbReference type="Gene3D" id="1.25.40.240">
    <property type="entry name" value="Ku, C-terminal domain"/>
    <property type="match status" value="1"/>
</dbReference>
<evidence type="ECO:0000313" key="23">
    <source>
        <dbReference type="EMBL" id="CAG8228075.1"/>
    </source>
</evidence>
<dbReference type="GO" id="GO:0003678">
    <property type="term" value="F:DNA helicase activity"/>
    <property type="evidence" value="ECO:0007669"/>
    <property type="project" value="UniProtKB-EC"/>
</dbReference>
<sequence>MAEKEATIYIVDVGKSMGARHHDRPVTDLEWAMQYVWDKITTTVATGRKTANVGVIGLRTDGTSNEQEHDDSYSNISVLFELGQVLMPDIRRLKDMITPSNTNRGDAISAVLVGMGMIIDFTKKLKYKRKIVLVTNGTGAMSNDSYSDITSKMLELGIELVILGADFDDAEYGVKEEDKDLNKANNEALLRAFAEDCQGMFGTLDQAVSELDIPRIKVTKSAVSFKGMLRLGDPENYETAMRIPVERFFRTAVAKPTSASSFVMRSGAEARQDSAPGSSAPNSNESLVSVRTSRTYQISDESAPGGNVDVERDDLAKGYEYGRTAVAIDQSDESVTNLRTFAGLDLIGFIHEDKYDRYLHMSNTNVIIPERGNDNASLALSSFIHALHEVESYAVARLVTKENKPPMIVLLAPSIEPDYECLIEVQLPYAEDVRSYRFPPLDKVVTISGKVLTEHRNLPDDNLKAAMSDYVDSMELDIKNDEGDVITGLPIEDSFSPLVHRLGSAIRYRAIHPEDPILEPAEILTEFSHPPEDMVTRSKSILTKLISTADVKKVPPKTKGRKRQREAEKPLSGLDVDALLSLEPKRSRISTENAIPEFKQTLSRAENIEAIHDAVQQMASIIESQIRHSLAHSNYDRVVEALGTMREELVDYEEPAVYNDFVRGLKDNMLAEKLGGDRTELWYFMRKAKLGLIEKKEVESSTVEDSEAREVRIMHWRSARNTDPGIVPRRKLRQAIKIGCEIKNLLTPNHEDERLML</sequence>
<keyword evidence="15" id="KW-0233">DNA recombination</keyword>
<dbReference type="PROSITE" id="PS50234">
    <property type="entry name" value="VWFA"/>
    <property type="match status" value="1"/>
</dbReference>
<keyword evidence="17" id="KW-0539">Nucleus</keyword>